<dbReference type="Proteomes" id="UP000076858">
    <property type="component" value="Unassembled WGS sequence"/>
</dbReference>
<evidence type="ECO:0000256" key="12">
    <source>
        <dbReference type="ARBA" id="ARBA00023303"/>
    </source>
</evidence>
<dbReference type="SUPFAM" id="SSF53850">
    <property type="entry name" value="Periplasmic binding protein-like II"/>
    <property type="match status" value="1"/>
</dbReference>
<dbReference type="EMBL" id="LRGB01001463">
    <property type="protein sequence ID" value="KZS11916.1"/>
    <property type="molecule type" value="Genomic_DNA"/>
</dbReference>
<keyword evidence="11" id="KW-1071">Ligand-gated ion channel</keyword>
<evidence type="ECO:0000256" key="3">
    <source>
        <dbReference type="ARBA" id="ARBA00022448"/>
    </source>
</evidence>
<keyword evidence="12" id="KW-0407">Ion channel</keyword>
<dbReference type="InterPro" id="IPR052192">
    <property type="entry name" value="Insect_Ionotropic_Sensory_Rcpt"/>
</dbReference>
<keyword evidence="10" id="KW-0325">Glycoprotein</keyword>
<feature type="domain" description="Ionotropic glutamate receptor C-terminal" evidence="14">
    <location>
        <begin position="222"/>
        <end position="515"/>
    </location>
</feature>
<evidence type="ECO:0000259" key="14">
    <source>
        <dbReference type="Pfam" id="PF00060"/>
    </source>
</evidence>
<feature type="transmembrane region" description="Helical" evidence="13">
    <location>
        <begin position="505"/>
        <end position="524"/>
    </location>
</feature>
<keyword evidence="5 13" id="KW-0812">Transmembrane</keyword>
<evidence type="ECO:0000313" key="16">
    <source>
        <dbReference type="EMBL" id="KZS11916.1"/>
    </source>
</evidence>
<dbReference type="STRING" id="35525.A0A164V322"/>
<reference evidence="16 17" key="1">
    <citation type="submission" date="2016-03" db="EMBL/GenBank/DDBJ databases">
        <title>EvidentialGene: Evidence-directed Construction of Genes on Genomes.</title>
        <authorList>
            <person name="Gilbert D.G."/>
            <person name="Choi J.-H."/>
            <person name="Mockaitis K."/>
            <person name="Colbourne J."/>
            <person name="Pfrender M."/>
        </authorList>
    </citation>
    <scope>NUCLEOTIDE SEQUENCE [LARGE SCALE GENOMIC DNA]</scope>
    <source>
        <strain evidence="16 17">Xinb3</strain>
        <tissue evidence="16">Complete organism</tissue>
    </source>
</reference>
<dbReference type="OrthoDB" id="5984008at2759"/>
<gene>
    <name evidence="16" type="ORF">APZ42_023275</name>
</gene>
<protein>
    <recommendedName>
        <fullName evidence="18">Ionotropic glutamate receptor C-terminal domain-containing protein</fullName>
    </recommendedName>
</protein>
<dbReference type="PANTHER" id="PTHR42643">
    <property type="entry name" value="IONOTROPIC RECEPTOR 20A-RELATED"/>
    <property type="match status" value="1"/>
</dbReference>
<accession>A0A164V322</accession>
<dbReference type="Gene3D" id="3.40.190.10">
    <property type="entry name" value="Periplasmic binding protein-like II"/>
    <property type="match status" value="1"/>
</dbReference>
<dbReference type="InterPro" id="IPR001320">
    <property type="entry name" value="Iontro_rcpt_C"/>
</dbReference>
<evidence type="ECO:0000256" key="10">
    <source>
        <dbReference type="ARBA" id="ARBA00023180"/>
    </source>
</evidence>
<keyword evidence="9" id="KW-0675">Receptor</keyword>
<evidence type="ECO:0000313" key="17">
    <source>
        <dbReference type="Proteomes" id="UP000076858"/>
    </source>
</evidence>
<evidence type="ECO:0000256" key="5">
    <source>
        <dbReference type="ARBA" id="ARBA00022692"/>
    </source>
</evidence>
<evidence type="ECO:0008006" key="18">
    <source>
        <dbReference type="Google" id="ProtNLM"/>
    </source>
</evidence>
<evidence type="ECO:0000259" key="15">
    <source>
        <dbReference type="Pfam" id="PF10613"/>
    </source>
</evidence>
<keyword evidence="7" id="KW-0406">Ion transport</keyword>
<feature type="transmembrane region" description="Helical" evidence="13">
    <location>
        <begin position="222"/>
        <end position="242"/>
    </location>
</feature>
<evidence type="ECO:0000256" key="6">
    <source>
        <dbReference type="ARBA" id="ARBA00022989"/>
    </source>
</evidence>
<dbReference type="AlphaFoldDB" id="A0A164V322"/>
<dbReference type="Pfam" id="PF10613">
    <property type="entry name" value="Lig_chan-Glu_bd"/>
    <property type="match status" value="1"/>
</dbReference>
<dbReference type="PANTHER" id="PTHR42643:SF24">
    <property type="entry name" value="IONOTROPIC RECEPTOR 60A"/>
    <property type="match status" value="1"/>
</dbReference>
<keyword evidence="3" id="KW-0813">Transport</keyword>
<name>A0A164V322_9CRUS</name>
<dbReference type="Gene3D" id="1.10.287.70">
    <property type="match status" value="1"/>
</dbReference>
<dbReference type="InterPro" id="IPR019594">
    <property type="entry name" value="Glu/Gly-bd"/>
</dbReference>
<evidence type="ECO:0000256" key="11">
    <source>
        <dbReference type="ARBA" id="ARBA00023286"/>
    </source>
</evidence>
<keyword evidence="4" id="KW-1003">Cell membrane</keyword>
<feature type="domain" description="Ionotropic glutamate receptor L-glutamate and glycine-binding" evidence="15">
    <location>
        <begin position="101"/>
        <end position="207"/>
    </location>
</feature>
<comment type="caution">
    <text evidence="16">The sequence shown here is derived from an EMBL/GenBank/DDBJ whole genome shotgun (WGS) entry which is preliminary data.</text>
</comment>
<evidence type="ECO:0000256" key="7">
    <source>
        <dbReference type="ARBA" id="ARBA00023065"/>
    </source>
</evidence>
<evidence type="ECO:0000256" key="2">
    <source>
        <dbReference type="ARBA" id="ARBA00008685"/>
    </source>
</evidence>
<evidence type="ECO:0000256" key="9">
    <source>
        <dbReference type="ARBA" id="ARBA00023170"/>
    </source>
</evidence>
<dbReference type="Pfam" id="PF00060">
    <property type="entry name" value="Lig_chan"/>
    <property type="match status" value="1"/>
</dbReference>
<evidence type="ECO:0000256" key="8">
    <source>
        <dbReference type="ARBA" id="ARBA00023136"/>
    </source>
</evidence>
<proteinExistence type="inferred from homology"/>
<sequence>MNHWWCIKIVPSSNLCKKGLCFDENYNSLFAKRFQGITAQIISDKLAVSCQERTIASRMTAVLFLPRSRNAMNAIGFSSLLVVVQIICISSSTHLNGKYLVVGLQSSPVHLYLTRNASGHVVEMQGVAVKTLAALSQRFNFTYSILQVNDTRLEKQSNALLGLYYYMKQAKCDLVIGAIGMTVGRYTVMDFVEGYAYTSIAIMIPMPQELQNVDAALLPFQFSVWIALVVIMPITAVAIYYFSRPLNFKKPADESVTIAGSPGKEFCSETNSKISKALFQIFRVLMSQGGTFRTIRPALYFVVGSWCLGAMVLISAYNSILISYILGSNAKPLVDSALDVVGNSNVNVAVNKGNGVDLVLSAAEVGFYKQAGDKVSANPKSRCETTGDCVNLVKLGSYAYLHSMFRAIDIINEDYKATGACHLAIARQLEAMPGSLAWVLPKNSPYSTIFSIGFMELHEAGMIDHWTEWELMKYKNATYCLQEALKRQQRKAASKKETKITLKNFSGPFDLLILGYLISFILFVREIVHFKVSNYCKKRSSQKITTEENKDVGGNGSAYLQIL</sequence>
<evidence type="ECO:0000256" key="1">
    <source>
        <dbReference type="ARBA" id="ARBA00004651"/>
    </source>
</evidence>
<keyword evidence="6 13" id="KW-1133">Transmembrane helix</keyword>
<dbReference type="GO" id="GO:0015276">
    <property type="term" value="F:ligand-gated monoatomic ion channel activity"/>
    <property type="evidence" value="ECO:0007669"/>
    <property type="project" value="InterPro"/>
</dbReference>
<dbReference type="GO" id="GO:0050906">
    <property type="term" value="P:detection of stimulus involved in sensory perception"/>
    <property type="evidence" value="ECO:0007669"/>
    <property type="project" value="UniProtKB-ARBA"/>
</dbReference>
<comment type="subcellular location">
    <subcellularLocation>
        <location evidence="1">Cell membrane</location>
        <topology evidence="1">Multi-pass membrane protein</topology>
    </subcellularLocation>
</comment>
<feature type="transmembrane region" description="Helical" evidence="13">
    <location>
        <begin position="298"/>
        <end position="326"/>
    </location>
</feature>
<organism evidence="16 17">
    <name type="scientific">Daphnia magna</name>
    <dbReference type="NCBI Taxonomy" id="35525"/>
    <lineage>
        <taxon>Eukaryota</taxon>
        <taxon>Metazoa</taxon>
        <taxon>Ecdysozoa</taxon>
        <taxon>Arthropoda</taxon>
        <taxon>Crustacea</taxon>
        <taxon>Branchiopoda</taxon>
        <taxon>Diplostraca</taxon>
        <taxon>Cladocera</taxon>
        <taxon>Anomopoda</taxon>
        <taxon>Daphniidae</taxon>
        <taxon>Daphnia</taxon>
    </lineage>
</organism>
<evidence type="ECO:0000256" key="13">
    <source>
        <dbReference type="SAM" id="Phobius"/>
    </source>
</evidence>
<dbReference type="GO" id="GO:0005886">
    <property type="term" value="C:plasma membrane"/>
    <property type="evidence" value="ECO:0007669"/>
    <property type="project" value="UniProtKB-SubCell"/>
</dbReference>
<comment type="similarity">
    <text evidence="2">Belongs to the glutamate-gated ion channel (TC 1.A.10.1) family.</text>
</comment>
<evidence type="ECO:0000256" key="4">
    <source>
        <dbReference type="ARBA" id="ARBA00022475"/>
    </source>
</evidence>
<keyword evidence="17" id="KW-1185">Reference proteome</keyword>
<keyword evidence="8 13" id="KW-0472">Membrane</keyword>